<organism evidence="1 2">
    <name type="scientific">Propioniciclava coleopterorum</name>
    <dbReference type="NCBI Taxonomy" id="2714937"/>
    <lineage>
        <taxon>Bacteria</taxon>
        <taxon>Bacillati</taxon>
        <taxon>Actinomycetota</taxon>
        <taxon>Actinomycetes</taxon>
        <taxon>Propionibacteriales</taxon>
        <taxon>Propionibacteriaceae</taxon>
        <taxon>Propioniciclava</taxon>
    </lineage>
</organism>
<evidence type="ECO:0000313" key="1">
    <source>
        <dbReference type="EMBL" id="QIK74048.1"/>
    </source>
</evidence>
<dbReference type="Proteomes" id="UP000501058">
    <property type="component" value="Chromosome"/>
</dbReference>
<sequence>MDPDAPQRRFLLSDAQDWHTAPHRWGSGHLVTTLGGGRWHTPASVTPTPAGVRVAFAPVAGVRLDVEREVVGDAFVETHTFTNVSGRPLTIEGLGIQTPFHDAYADAATSLASAVHAHLFTGGTWAWALAEPMAGSGRRLGLIVREGALHAYSVESRNQNTFSNARGHLVLQVTDRARNPDAFGGQPALDLDAGAAYRLVWESAWYDDREAFLAATAAPGALSDVRAPLGSALTLLTEQEVDAPTLRVEPIPGGRRLTACEPGVHPIRLGGGGRTAVQFCPTLPEAVAARARYMLAHQRPVERGGLLAGALVPVDTRTGLHPDDDNWSDWSDGSERTCMALLLQVGRRLGWLDASVEPALDAWTAFARAHLLDEAFTARRGSNHRGEPRLYDSPWLARFFLERHRATGETEHLRVATAIIERAFALGVEKFLAIGLAEVCQDLAARWDDLGDPDRAAALRASILASADHFERAGTALPAHEVNYEQSIAAPLVNLFITAYELTGEPRYAAAVDQTLPWLLSFGGPQPHARLRDVGIRHWDGYWFGLHRQWGDVFPHHWSALTANALARLPRDLRPAGTDPDAVALGILRANLANVHADGSATCAFVFPSAVDQMPAHREDPLANDQDWPLVLWMLLFDRLPEA</sequence>
<protein>
    <submittedName>
        <fullName evidence="1">Uncharacterized protein</fullName>
    </submittedName>
</protein>
<proteinExistence type="predicted"/>
<evidence type="ECO:0000313" key="2">
    <source>
        <dbReference type="Proteomes" id="UP000501058"/>
    </source>
</evidence>
<gene>
    <name evidence="1" type="ORF">G7070_17215</name>
</gene>
<dbReference type="KEGG" id="prv:G7070_17215"/>
<dbReference type="AlphaFoldDB" id="A0A6G7YBN3"/>
<reference evidence="1 2" key="1">
    <citation type="submission" date="2020-03" db="EMBL/GenBank/DDBJ databases">
        <title>Propioniciclava sp. nov., isolated from Hydrophilus acuminatus.</title>
        <authorList>
            <person name="Hyun D.-W."/>
            <person name="Bae J.-W."/>
        </authorList>
    </citation>
    <scope>NUCLEOTIDE SEQUENCE [LARGE SCALE GENOMIC DNA]</scope>
    <source>
        <strain evidence="1 2">HDW11</strain>
    </source>
</reference>
<keyword evidence="2" id="KW-1185">Reference proteome</keyword>
<name>A0A6G7YBN3_9ACTN</name>
<dbReference type="EMBL" id="CP049865">
    <property type="protein sequence ID" value="QIK74048.1"/>
    <property type="molecule type" value="Genomic_DNA"/>
</dbReference>
<accession>A0A6G7YBN3</accession>